<reference evidence="10" key="1">
    <citation type="journal article" date="2019" name="Int. J. Syst. Evol. Microbiol.">
        <title>The Global Catalogue of Microorganisms (GCM) 10K type strain sequencing project: providing services to taxonomists for standard genome sequencing and annotation.</title>
        <authorList>
            <consortium name="The Broad Institute Genomics Platform"/>
            <consortium name="The Broad Institute Genome Sequencing Center for Infectious Disease"/>
            <person name="Wu L."/>
            <person name="Ma J."/>
        </authorList>
    </citation>
    <scope>NUCLEOTIDE SEQUENCE [LARGE SCALE GENOMIC DNA]</scope>
    <source>
        <strain evidence="10">ICMP 257</strain>
    </source>
</reference>
<dbReference type="RefSeq" id="WP_244300474.1">
    <property type="nucleotide sequence ID" value="NZ_JBFAGR010000037.1"/>
</dbReference>
<evidence type="ECO:0000313" key="10">
    <source>
        <dbReference type="Proteomes" id="UP001595908"/>
    </source>
</evidence>
<dbReference type="InterPro" id="IPR058245">
    <property type="entry name" value="NreC/VraR/RcsB-like_REC"/>
</dbReference>
<evidence type="ECO:0000313" key="9">
    <source>
        <dbReference type="EMBL" id="MFC4983670.1"/>
    </source>
</evidence>
<dbReference type="SUPFAM" id="SSF52172">
    <property type="entry name" value="CheY-like"/>
    <property type="match status" value="1"/>
</dbReference>
<evidence type="ECO:0000256" key="6">
    <source>
        <dbReference type="SAM" id="MobiDB-lite"/>
    </source>
</evidence>
<evidence type="ECO:0000256" key="2">
    <source>
        <dbReference type="ARBA" id="ARBA00023015"/>
    </source>
</evidence>
<dbReference type="InterPro" id="IPR016032">
    <property type="entry name" value="Sig_transdc_resp-reg_C-effctor"/>
</dbReference>
<dbReference type="SMART" id="SM00448">
    <property type="entry name" value="REC"/>
    <property type="match status" value="1"/>
</dbReference>
<dbReference type="CDD" id="cd17535">
    <property type="entry name" value="REC_NarL-like"/>
    <property type="match status" value="1"/>
</dbReference>
<gene>
    <name evidence="9" type="ORF">ACFPL4_36065</name>
</gene>
<dbReference type="PANTHER" id="PTHR43214">
    <property type="entry name" value="TWO-COMPONENT RESPONSE REGULATOR"/>
    <property type="match status" value="1"/>
</dbReference>
<evidence type="ECO:0000259" key="7">
    <source>
        <dbReference type="PROSITE" id="PS50043"/>
    </source>
</evidence>
<dbReference type="Proteomes" id="UP001595908">
    <property type="component" value="Unassembled WGS sequence"/>
</dbReference>
<keyword evidence="4" id="KW-0804">Transcription</keyword>
<accession>A0ABV9VNI1</accession>
<comment type="caution">
    <text evidence="9">The sequence shown here is derived from an EMBL/GenBank/DDBJ whole genome shotgun (WGS) entry which is preliminary data.</text>
</comment>
<proteinExistence type="predicted"/>
<dbReference type="SMART" id="SM00421">
    <property type="entry name" value="HTH_LUXR"/>
    <property type="match status" value="1"/>
</dbReference>
<dbReference type="InterPro" id="IPR039420">
    <property type="entry name" value="WalR-like"/>
</dbReference>
<keyword evidence="2" id="KW-0805">Transcription regulation</keyword>
<dbReference type="SUPFAM" id="SSF46894">
    <property type="entry name" value="C-terminal effector domain of the bipartite response regulators"/>
    <property type="match status" value="1"/>
</dbReference>
<evidence type="ECO:0000256" key="4">
    <source>
        <dbReference type="ARBA" id="ARBA00023163"/>
    </source>
</evidence>
<dbReference type="Gene3D" id="3.40.50.2300">
    <property type="match status" value="1"/>
</dbReference>
<dbReference type="InterPro" id="IPR000792">
    <property type="entry name" value="Tscrpt_reg_LuxR_C"/>
</dbReference>
<name>A0ABV9VNI1_STRAZ</name>
<feature type="domain" description="Response regulatory" evidence="8">
    <location>
        <begin position="9"/>
        <end position="127"/>
    </location>
</feature>
<organism evidence="9 10">
    <name type="scientific">Streptomyces atroolivaceus</name>
    <dbReference type="NCBI Taxonomy" id="66869"/>
    <lineage>
        <taxon>Bacteria</taxon>
        <taxon>Bacillati</taxon>
        <taxon>Actinomycetota</taxon>
        <taxon>Actinomycetes</taxon>
        <taxon>Kitasatosporales</taxon>
        <taxon>Streptomycetaceae</taxon>
        <taxon>Streptomyces</taxon>
    </lineage>
</organism>
<dbReference type="GeneID" id="31237620"/>
<dbReference type="PROSITE" id="PS50110">
    <property type="entry name" value="RESPONSE_REGULATORY"/>
    <property type="match status" value="1"/>
</dbReference>
<sequence>MTKSSTPTRILIADDQEDVRSGFRLILGSQPDMTVAGEAADGLTALHLARTLSPDLILADIRMPGLDGLELTRRLAGPDVPEPMRVLVVTTFDHDDYVRTALRDGACGFLLKRSGPGLLIEGVRAAMAGDILISPQITVRLLRTLAPAPPTAPSPLTAREQEIARLVAQGLTNAQIGERLFISPGTAKTHLANVQAKLKARNRVGIAVWAWENGLAGGPVTGAGRRAGRSFSFLNGPDRRPSAHQADDNPSPAQ</sequence>
<evidence type="ECO:0000259" key="8">
    <source>
        <dbReference type="PROSITE" id="PS50110"/>
    </source>
</evidence>
<evidence type="ECO:0000256" key="1">
    <source>
        <dbReference type="ARBA" id="ARBA00022553"/>
    </source>
</evidence>
<dbReference type="CDD" id="cd06170">
    <property type="entry name" value="LuxR_C_like"/>
    <property type="match status" value="1"/>
</dbReference>
<protein>
    <submittedName>
        <fullName evidence="9">Response regulator</fullName>
    </submittedName>
</protein>
<dbReference type="PANTHER" id="PTHR43214:SF24">
    <property type="entry name" value="TRANSCRIPTIONAL REGULATORY PROTEIN NARL-RELATED"/>
    <property type="match status" value="1"/>
</dbReference>
<dbReference type="InterPro" id="IPR001789">
    <property type="entry name" value="Sig_transdc_resp-reg_receiver"/>
</dbReference>
<dbReference type="EMBL" id="JBHSJE010000022">
    <property type="protein sequence ID" value="MFC4983670.1"/>
    <property type="molecule type" value="Genomic_DNA"/>
</dbReference>
<feature type="modified residue" description="4-aspartylphosphate" evidence="5">
    <location>
        <position position="60"/>
    </location>
</feature>
<dbReference type="PROSITE" id="PS50043">
    <property type="entry name" value="HTH_LUXR_2"/>
    <property type="match status" value="1"/>
</dbReference>
<keyword evidence="1 5" id="KW-0597">Phosphoprotein</keyword>
<evidence type="ECO:0000256" key="3">
    <source>
        <dbReference type="ARBA" id="ARBA00023125"/>
    </source>
</evidence>
<feature type="domain" description="HTH luxR-type" evidence="7">
    <location>
        <begin position="149"/>
        <end position="214"/>
    </location>
</feature>
<keyword evidence="3" id="KW-0238">DNA-binding</keyword>
<dbReference type="InterPro" id="IPR011006">
    <property type="entry name" value="CheY-like_superfamily"/>
</dbReference>
<keyword evidence="10" id="KW-1185">Reference proteome</keyword>
<evidence type="ECO:0000256" key="5">
    <source>
        <dbReference type="PROSITE-ProRule" id="PRU00169"/>
    </source>
</evidence>
<feature type="compositionally biased region" description="Basic and acidic residues" evidence="6">
    <location>
        <begin position="237"/>
        <end position="247"/>
    </location>
</feature>
<feature type="region of interest" description="Disordered" evidence="6">
    <location>
        <begin position="227"/>
        <end position="254"/>
    </location>
</feature>
<dbReference type="Pfam" id="PF00196">
    <property type="entry name" value="GerE"/>
    <property type="match status" value="1"/>
</dbReference>
<dbReference type="PRINTS" id="PR00038">
    <property type="entry name" value="HTHLUXR"/>
</dbReference>
<dbReference type="Pfam" id="PF00072">
    <property type="entry name" value="Response_reg"/>
    <property type="match status" value="1"/>
</dbReference>